<dbReference type="InterPro" id="IPR011010">
    <property type="entry name" value="DNA_brk_join_enz"/>
</dbReference>
<evidence type="ECO:0008006" key="4">
    <source>
        <dbReference type="Google" id="ProtNLM"/>
    </source>
</evidence>
<dbReference type="Gene3D" id="1.10.443.10">
    <property type="entry name" value="Intergrase catalytic core"/>
    <property type="match status" value="1"/>
</dbReference>
<dbReference type="Proteomes" id="UP000507470">
    <property type="component" value="Unassembled WGS sequence"/>
</dbReference>
<dbReference type="InterPro" id="IPR013762">
    <property type="entry name" value="Integrase-like_cat_sf"/>
</dbReference>
<name>A0A6J8DK10_MYTCO</name>
<accession>A0A6J8DK10</accession>
<dbReference type="AlphaFoldDB" id="A0A6J8DK10"/>
<dbReference type="GO" id="GO:0015074">
    <property type="term" value="P:DNA integration"/>
    <property type="evidence" value="ECO:0007669"/>
    <property type="project" value="InterPro"/>
</dbReference>
<gene>
    <name evidence="2" type="ORF">MCOR_40754</name>
</gene>
<dbReference type="GO" id="GO:0003677">
    <property type="term" value="F:DNA binding"/>
    <property type="evidence" value="ECO:0007669"/>
    <property type="project" value="InterPro"/>
</dbReference>
<keyword evidence="1" id="KW-0233">DNA recombination</keyword>
<evidence type="ECO:0000256" key="1">
    <source>
        <dbReference type="ARBA" id="ARBA00023172"/>
    </source>
</evidence>
<protein>
    <recommendedName>
        <fullName evidence="4">Tyr recombinase domain-containing protein</fullName>
    </recommendedName>
</protein>
<dbReference type="SUPFAM" id="SSF56349">
    <property type="entry name" value="DNA breaking-rejoining enzymes"/>
    <property type="match status" value="1"/>
</dbReference>
<evidence type="ECO:0000313" key="3">
    <source>
        <dbReference type="Proteomes" id="UP000507470"/>
    </source>
</evidence>
<proteinExistence type="predicted"/>
<reference evidence="2 3" key="1">
    <citation type="submission" date="2020-06" db="EMBL/GenBank/DDBJ databases">
        <authorList>
            <person name="Li R."/>
            <person name="Bekaert M."/>
        </authorList>
    </citation>
    <scope>NUCLEOTIDE SEQUENCE [LARGE SCALE GENOMIC DNA]</scope>
    <source>
        <strain evidence="3">wild</strain>
    </source>
</reference>
<dbReference type="EMBL" id="CACVKT020007387">
    <property type="protein sequence ID" value="CAC5407260.1"/>
    <property type="molecule type" value="Genomic_DNA"/>
</dbReference>
<evidence type="ECO:0000313" key="2">
    <source>
        <dbReference type="EMBL" id="CAC5407260.1"/>
    </source>
</evidence>
<sequence length="159" mass="17814">MTKDDSPFFLSINHVVNRQYYYAWLKESPMGINTIYSLTSKMVNACPTILGERKLTNHSARKHLIQKLQDKGVENAQIMQISGHKNVSSINSYSRLNEGQQRQISDVLNDTTGKTQYRLALHTTAHENAIVTPTTSTVSHPSCSQTIAPVSTQMGQDTY</sequence>
<keyword evidence="3" id="KW-1185">Reference proteome</keyword>
<dbReference type="OrthoDB" id="6106279at2759"/>
<dbReference type="GO" id="GO:0006310">
    <property type="term" value="P:DNA recombination"/>
    <property type="evidence" value="ECO:0007669"/>
    <property type="project" value="UniProtKB-KW"/>
</dbReference>
<organism evidence="2 3">
    <name type="scientific">Mytilus coruscus</name>
    <name type="common">Sea mussel</name>
    <dbReference type="NCBI Taxonomy" id="42192"/>
    <lineage>
        <taxon>Eukaryota</taxon>
        <taxon>Metazoa</taxon>
        <taxon>Spiralia</taxon>
        <taxon>Lophotrochozoa</taxon>
        <taxon>Mollusca</taxon>
        <taxon>Bivalvia</taxon>
        <taxon>Autobranchia</taxon>
        <taxon>Pteriomorphia</taxon>
        <taxon>Mytilida</taxon>
        <taxon>Mytiloidea</taxon>
        <taxon>Mytilidae</taxon>
        <taxon>Mytilinae</taxon>
        <taxon>Mytilus</taxon>
    </lineage>
</organism>